<reference evidence="2 3" key="1">
    <citation type="submission" date="2016-07" db="EMBL/GenBank/DDBJ databases">
        <title>Draft genome of Scalindua rubra, obtained from a brine-seawater interface in the Red Sea, sheds light on salt adaptation in anammox bacteria.</title>
        <authorList>
            <person name="Speth D.R."/>
            <person name="Lagkouvardos I."/>
            <person name="Wang Y."/>
            <person name="Qian P.-Y."/>
            <person name="Dutilh B.E."/>
            <person name="Jetten M.S."/>
        </authorList>
    </citation>
    <scope>NUCLEOTIDE SEQUENCE [LARGE SCALE GENOMIC DNA]</scope>
    <source>
        <strain evidence="2">BSI-1</strain>
    </source>
</reference>
<dbReference type="EMBL" id="MAYW01000179">
    <property type="protein sequence ID" value="ODS30766.1"/>
    <property type="molecule type" value="Genomic_DNA"/>
</dbReference>
<proteinExistence type="predicted"/>
<dbReference type="PANTHER" id="PTHR34322:SF2">
    <property type="entry name" value="TRANSPOSASE IS200-LIKE DOMAIN-CONTAINING PROTEIN"/>
    <property type="match status" value="1"/>
</dbReference>
<feature type="domain" description="Transposase IS200-like" evidence="1">
    <location>
        <begin position="9"/>
        <end position="124"/>
    </location>
</feature>
<accession>A0A1E3X528</accession>
<dbReference type="SMART" id="SM01321">
    <property type="entry name" value="Y1_Tnp"/>
    <property type="match status" value="1"/>
</dbReference>
<dbReference type="InterPro" id="IPR036515">
    <property type="entry name" value="Transposase_17_sf"/>
</dbReference>
<dbReference type="GO" id="GO:0004803">
    <property type="term" value="F:transposase activity"/>
    <property type="evidence" value="ECO:0007669"/>
    <property type="project" value="InterPro"/>
</dbReference>
<organism evidence="2 3">
    <name type="scientific">Candidatus Scalindua rubra</name>
    <dbReference type="NCBI Taxonomy" id="1872076"/>
    <lineage>
        <taxon>Bacteria</taxon>
        <taxon>Pseudomonadati</taxon>
        <taxon>Planctomycetota</taxon>
        <taxon>Candidatus Brocadiia</taxon>
        <taxon>Candidatus Brocadiales</taxon>
        <taxon>Candidatus Scalinduaceae</taxon>
        <taxon>Candidatus Scalindua</taxon>
    </lineage>
</organism>
<name>A0A1E3X528_9BACT</name>
<evidence type="ECO:0000259" key="1">
    <source>
        <dbReference type="SMART" id="SM01321"/>
    </source>
</evidence>
<dbReference type="PATRIC" id="fig|1872076.5.peg.4930"/>
<dbReference type="PANTHER" id="PTHR34322">
    <property type="entry name" value="TRANSPOSASE, Y1_TNP DOMAIN-CONTAINING"/>
    <property type="match status" value="1"/>
</dbReference>
<dbReference type="GO" id="GO:0006313">
    <property type="term" value="P:DNA transposition"/>
    <property type="evidence" value="ECO:0007669"/>
    <property type="project" value="InterPro"/>
</dbReference>
<dbReference type="AlphaFoldDB" id="A0A1E3X528"/>
<protein>
    <recommendedName>
        <fullName evidence="1">Transposase IS200-like domain-containing protein</fullName>
    </recommendedName>
</protein>
<dbReference type="Pfam" id="PF01797">
    <property type="entry name" value="Y1_Tnp"/>
    <property type="match status" value="1"/>
</dbReference>
<comment type="caution">
    <text evidence="2">The sequence shown here is derived from an EMBL/GenBank/DDBJ whole genome shotgun (WGS) entry which is preliminary data.</text>
</comment>
<gene>
    <name evidence="2" type="ORF">SCARUB_04128</name>
</gene>
<evidence type="ECO:0000313" key="2">
    <source>
        <dbReference type="EMBL" id="ODS30766.1"/>
    </source>
</evidence>
<dbReference type="Proteomes" id="UP000094056">
    <property type="component" value="Unassembled WGS sequence"/>
</dbReference>
<dbReference type="Gene3D" id="3.30.70.1290">
    <property type="entry name" value="Transposase IS200-like"/>
    <property type="match status" value="1"/>
</dbReference>
<dbReference type="InterPro" id="IPR002686">
    <property type="entry name" value="Transposase_17"/>
</dbReference>
<dbReference type="GO" id="GO:0003677">
    <property type="term" value="F:DNA binding"/>
    <property type="evidence" value="ECO:0007669"/>
    <property type="project" value="InterPro"/>
</dbReference>
<evidence type="ECO:0000313" key="3">
    <source>
        <dbReference type="Proteomes" id="UP000094056"/>
    </source>
</evidence>
<dbReference type="SUPFAM" id="SSF143422">
    <property type="entry name" value="Transposase IS200-like"/>
    <property type="match status" value="1"/>
</dbReference>
<sequence>MARANRHYIPNYVWYITHRCHKKEFFLKFLKDRKRWIHWLFEAKKRFGLRILNYAVTSNHIHLLVIDSGSEVIPNSIQLIAGKTAQEFNRRKNRKGAFWEDRYHATAIETDKHLTRCLVYIKRYVNYLSKTYSSI</sequence>